<keyword evidence="10" id="KW-0675">Receptor</keyword>
<reference evidence="12" key="3">
    <citation type="submission" date="2018-07" db="EMBL/GenBank/DDBJ databases">
        <title>WGS assembly of Glycine max.</title>
        <authorList>
            <person name="Schmutz J."/>
            <person name="Cannon S."/>
            <person name="Schlueter J."/>
            <person name="Ma J."/>
            <person name="Mitros T."/>
            <person name="Nelson W."/>
            <person name="Hyten D."/>
            <person name="Song Q."/>
            <person name="Thelen J."/>
            <person name="Cheng J."/>
            <person name="Xu D."/>
            <person name="Hellsten U."/>
            <person name="May G."/>
            <person name="Yu Y."/>
            <person name="Sakurai T."/>
            <person name="Umezawa T."/>
            <person name="Bhattacharyya M."/>
            <person name="Sandhu D."/>
            <person name="Valliyodan B."/>
            <person name="Lindquist E."/>
            <person name="Peto M."/>
            <person name="Grant D."/>
            <person name="Shu S."/>
            <person name="Goodstein D."/>
            <person name="Barry K."/>
            <person name="Futrell-Griggs M."/>
            <person name="Abernathy B."/>
            <person name="Du J."/>
            <person name="Tian Z."/>
            <person name="Zhu L."/>
            <person name="Gill N."/>
            <person name="Joshi T."/>
            <person name="Libault M."/>
            <person name="Sethuraman A."/>
            <person name="Zhang X."/>
            <person name="Shinozaki K."/>
            <person name="Nguyen H."/>
            <person name="Wing R."/>
            <person name="Cregan P."/>
            <person name="Specht J."/>
            <person name="Grimwood J."/>
            <person name="Rokhsar D."/>
            <person name="Stacey G."/>
            <person name="Shoemaker R."/>
            <person name="Jackson S."/>
        </authorList>
    </citation>
    <scope>NUCLEOTIDE SEQUENCE</scope>
    <source>
        <tissue evidence="12">Callus</tissue>
    </source>
</reference>
<evidence type="ECO:0000313" key="14">
    <source>
        <dbReference type="Proteomes" id="UP000008827"/>
    </source>
</evidence>
<reference evidence="12 13" key="1">
    <citation type="journal article" date="2010" name="Nature">
        <title>Genome sequence of the palaeopolyploid soybean.</title>
        <authorList>
            <person name="Schmutz J."/>
            <person name="Cannon S.B."/>
            <person name="Schlueter J."/>
            <person name="Ma J."/>
            <person name="Mitros T."/>
            <person name="Nelson W."/>
            <person name="Hyten D.L."/>
            <person name="Song Q."/>
            <person name="Thelen J.J."/>
            <person name="Cheng J."/>
            <person name="Xu D."/>
            <person name="Hellsten U."/>
            <person name="May G.D."/>
            <person name="Yu Y."/>
            <person name="Sakurai T."/>
            <person name="Umezawa T."/>
            <person name="Bhattacharyya M.K."/>
            <person name="Sandhu D."/>
            <person name="Valliyodan B."/>
            <person name="Lindquist E."/>
            <person name="Peto M."/>
            <person name="Grant D."/>
            <person name="Shu S."/>
            <person name="Goodstein D."/>
            <person name="Barry K."/>
            <person name="Futrell-Griggs M."/>
            <person name="Abernathy B."/>
            <person name="Du J."/>
            <person name="Tian Z."/>
            <person name="Zhu L."/>
            <person name="Gill N."/>
            <person name="Joshi T."/>
            <person name="Libault M."/>
            <person name="Sethuraman A."/>
            <person name="Zhang X.-C."/>
            <person name="Shinozaki K."/>
            <person name="Nguyen H.T."/>
            <person name="Wing R.A."/>
            <person name="Cregan P."/>
            <person name="Specht J."/>
            <person name="Grimwood J."/>
            <person name="Rokhsar D."/>
            <person name="Stacey G."/>
            <person name="Shoemaker R.C."/>
            <person name="Jackson S.A."/>
        </authorList>
    </citation>
    <scope>NUCLEOTIDE SEQUENCE [LARGE SCALE GENOMIC DNA]</scope>
    <source>
        <strain evidence="13">cv. Williams 82</strain>
        <tissue evidence="12">Callus</tissue>
    </source>
</reference>
<dbReference type="InParanoid" id="A0A0R0LBR3"/>
<evidence type="ECO:0000256" key="8">
    <source>
        <dbReference type="ARBA" id="ARBA00022989"/>
    </source>
</evidence>
<keyword evidence="8" id="KW-1133">Transmembrane helix</keyword>
<evidence type="ECO:0000256" key="5">
    <source>
        <dbReference type="ARBA" id="ARBA00022692"/>
    </source>
</evidence>
<keyword evidence="6" id="KW-0732">Signal</keyword>
<dbReference type="Gene3D" id="3.80.10.10">
    <property type="entry name" value="Ribonuclease Inhibitor"/>
    <property type="match status" value="2"/>
</dbReference>
<dbReference type="SUPFAM" id="SSF52058">
    <property type="entry name" value="L domain-like"/>
    <property type="match status" value="3"/>
</dbReference>
<dbReference type="PANTHER" id="PTHR48061:SF46">
    <property type="entry name" value="LEUCINE-RICH REPEAT-CONTAINING N-TERMINAL PLANT-TYPE DOMAIN-CONTAINING PROTEIN"/>
    <property type="match status" value="1"/>
</dbReference>
<dbReference type="Proteomes" id="UP000008827">
    <property type="component" value="Chromosome 2"/>
</dbReference>
<evidence type="ECO:0000313" key="13">
    <source>
        <dbReference type="EnsemblPlants" id="KRH73396"/>
    </source>
</evidence>
<sequence>MCDTMSAAVILKVNSIPTAPSSAHNCFYGSSIYSAIGDFVNLTLFLAGCNLDGLLPSSLFTLTQLSVLDLSGNKLVAPIPSEINKLPKLSALDLSHNMLNGTIPPWCFSLPSLLVFDLSGNQLIGSIGDFPNSIFELQNLTDLILSSNYLSGQMDFLQFSKLKNLLSLHLSHNSFVSINFDDSVDYFLPNLNSLFLSSCNINSFPKFLARVPDLLQLDLSHNHIRGSIPKWFCEKLLHSWENIYSIDHSFNKLEGDLLIPPSGIQYFLVSNNKLTGTFLQQCAMQNLTGQIPQCLGTFPSLYVLDLQVNNLHGNMPWNFSKGNSFETIKLNENRLVGQLPQSLANCTKLEVLDLGNNNIEDTFPHWLETLQEFQVLSLRSNKFHGVITCFGTKHSFPMLRILDVSDNNFSGPLPASCIKNFQGMSLYNDSVVVVMKGQFMDLERILFAFTTIDLSNMFEGEIPKVIGELHSLKGLNLSHNSITGRQFNTLGNDSYAGNPMLCGFPLSKSCNEDEE</sequence>
<dbReference type="STRING" id="3847.A0A0R0LBR3"/>
<name>A0A0R0LBR3_SOYBN</name>
<evidence type="ECO:0000256" key="4">
    <source>
        <dbReference type="ARBA" id="ARBA00022614"/>
    </source>
</evidence>
<keyword evidence="3" id="KW-1003">Cell membrane</keyword>
<evidence type="ECO:0000313" key="12">
    <source>
        <dbReference type="EMBL" id="KRH73396.1"/>
    </source>
</evidence>
<keyword evidence="11" id="KW-0325">Glycoprotein</keyword>
<dbReference type="EMBL" id="CM000835">
    <property type="protein sequence ID" value="KRH73396.1"/>
    <property type="molecule type" value="Genomic_DNA"/>
</dbReference>
<keyword evidence="5" id="KW-0812">Transmembrane</keyword>
<evidence type="ECO:0000256" key="10">
    <source>
        <dbReference type="ARBA" id="ARBA00023170"/>
    </source>
</evidence>
<dbReference type="OMA" id="MSLYNDS"/>
<dbReference type="PRINTS" id="PR00019">
    <property type="entry name" value="LEURICHRPT"/>
</dbReference>
<gene>
    <name evidence="12" type="ORF">GLYMA_02G271200</name>
</gene>
<dbReference type="FunFam" id="3.80.10.10:FF:000041">
    <property type="entry name" value="LRR receptor-like serine/threonine-protein kinase ERECTA"/>
    <property type="match status" value="1"/>
</dbReference>
<dbReference type="PANTHER" id="PTHR48061">
    <property type="entry name" value="LEUCINE-RICH REPEAT RECEPTOR PROTEIN KINASE EMS1-LIKE-RELATED"/>
    <property type="match status" value="1"/>
</dbReference>
<keyword evidence="9" id="KW-0472">Membrane</keyword>
<dbReference type="Pfam" id="PF00560">
    <property type="entry name" value="LRR_1"/>
    <property type="match status" value="2"/>
</dbReference>
<dbReference type="GO" id="GO:0005886">
    <property type="term" value="C:plasma membrane"/>
    <property type="evidence" value="ECO:0007669"/>
    <property type="project" value="UniProtKB-SubCell"/>
</dbReference>
<accession>A0A0R0LBR3</accession>
<keyword evidence="14" id="KW-1185">Reference proteome</keyword>
<dbReference type="InterPro" id="IPR032675">
    <property type="entry name" value="LRR_dom_sf"/>
</dbReference>
<evidence type="ECO:0000256" key="11">
    <source>
        <dbReference type="ARBA" id="ARBA00023180"/>
    </source>
</evidence>
<evidence type="ECO:0000256" key="7">
    <source>
        <dbReference type="ARBA" id="ARBA00022737"/>
    </source>
</evidence>
<dbReference type="FunCoup" id="A0A0R0LBR3">
    <property type="interactions" value="973"/>
</dbReference>
<dbReference type="Gramene" id="KRH73396">
    <property type="protein sequence ID" value="KRH73396"/>
    <property type="gene ID" value="GLYMA_02G271200"/>
</dbReference>
<dbReference type="Pfam" id="PF13855">
    <property type="entry name" value="LRR_8"/>
    <property type="match status" value="2"/>
</dbReference>
<dbReference type="FunFam" id="3.80.10.10:FF:000095">
    <property type="entry name" value="LRR receptor-like serine/threonine-protein kinase GSO1"/>
    <property type="match status" value="1"/>
</dbReference>
<evidence type="ECO:0000256" key="1">
    <source>
        <dbReference type="ARBA" id="ARBA00004251"/>
    </source>
</evidence>
<evidence type="ECO:0000256" key="2">
    <source>
        <dbReference type="ARBA" id="ARBA00009592"/>
    </source>
</evidence>
<dbReference type="InterPro" id="IPR003591">
    <property type="entry name" value="Leu-rich_rpt_typical-subtyp"/>
</dbReference>
<dbReference type="InterPro" id="IPR001611">
    <property type="entry name" value="Leu-rich_rpt"/>
</dbReference>
<dbReference type="InterPro" id="IPR046956">
    <property type="entry name" value="RLP23-like"/>
</dbReference>
<dbReference type="SMART" id="SM00369">
    <property type="entry name" value="LRR_TYP"/>
    <property type="match status" value="6"/>
</dbReference>
<comment type="similarity">
    <text evidence="2">Belongs to the RLP family.</text>
</comment>
<evidence type="ECO:0008006" key="15">
    <source>
        <dbReference type="Google" id="ProtNLM"/>
    </source>
</evidence>
<dbReference type="EnsemblPlants" id="KRH73396">
    <property type="protein sequence ID" value="KRH73396"/>
    <property type="gene ID" value="GLYMA_02G271200"/>
</dbReference>
<evidence type="ECO:0000256" key="6">
    <source>
        <dbReference type="ARBA" id="ARBA00022729"/>
    </source>
</evidence>
<evidence type="ECO:0000256" key="3">
    <source>
        <dbReference type="ARBA" id="ARBA00022475"/>
    </source>
</evidence>
<dbReference type="OrthoDB" id="442066at2759"/>
<organism evidence="12">
    <name type="scientific">Glycine max</name>
    <name type="common">Soybean</name>
    <name type="synonym">Glycine hispida</name>
    <dbReference type="NCBI Taxonomy" id="3847"/>
    <lineage>
        <taxon>Eukaryota</taxon>
        <taxon>Viridiplantae</taxon>
        <taxon>Streptophyta</taxon>
        <taxon>Embryophyta</taxon>
        <taxon>Tracheophyta</taxon>
        <taxon>Spermatophyta</taxon>
        <taxon>Magnoliopsida</taxon>
        <taxon>eudicotyledons</taxon>
        <taxon>Gunneridae</taxon>
        <taxon>Pentapetalae</taxon>
        <taxon>rosids</taxon>
        <taxon>fabids</taxon>
        <taxon>Fabales</taxon>
        <taxon>Fabaceae</taxon>
        <taxon>Papilionoideae</taxon>
        <taxon>50 kb inversion clade</taxon>
        <taxon>NPAAA clade</taxon>
        <taxon>indigoferoid/millettioid clade</taxon>
        <taxon>Phaseoleae</taxon>
        <taxon>Glycine</taxon>
        <taxon>Glycine subgen. Soja</taxon>
    </lineage>
</organism>
<protein>
    <recommendedName>
        <fullName evidence="15">Leucine-rich repeat-containing N-terminal plant-type domain-containing protein</fullName>
    </recommendedName>
</protein>
<proteinExistence type="inferred from homology"/>
<reference evidence="13" key="2">
    <citation type="submission" date="2018-02" db="UniProtKB">
        <authorList>
            <consortium name="EnsemblPlants"/>
        </authorList>
    </citation>
    <scope>IDENTIFICATION</scope>
    <source>
        <strain evidence="13">Williams 82</strain>
    </source>
</reference>
<dbReference type="AlphaFoldDB" id="A0A0R0LBR3"/>
<evidence type="ECO:0000256" key="9">
    <source>
        <dbReference type="ARBA" id="ARBA00023136"/>
    </source>
</evidence>
<comment type="subcellular location">
    <subcellularLocation>
        <location evidence="1">Cell membrane</location>
        <topology evidence="1">Single-pass type I membrane protein</topology>
    </subcellularLocation>
</comment>
<keyword evidence="4" id="KW-0433">Leucine-rich repeat</keyword>
<dbReference type="SMR" id="A0A0R0LBR3"/>
<keyword evidence="7" id="KW-0677">Repeat</keyword>